<dbReference type="KEGG" id="vpo:Kpol_2002p68"/>
<keyword evidence="5" id="KW-0378">Hydrolase</keyword>
<evidence type="ECO:0000256" key="1">
    <source>
        <dbReference type="ARBA" id="ARBA00000382"/>
    </source>
</evidence>
<comment type="similarity">
    <text evidence="2">Belongs to the PGA52 family.</text>
</comment>
<dbReference type="InterPro" id="IPR018805">
    <property type="entry name" value="YJL171C/Tos1_C"/>
</dbReference>
<dbReference type="InterPro" id="IPR018807">
    <property type="entry name" value="YJL171C/Tos1_N"/>
</dbReference>
<dbReference type="EC" id="3.2.1.39" evidence="3"/>
<dbReference type="AlphaFoldDB" id="A7TFI3"/>
<dbReference type="eggNOG" id="ENOG502QSTV">
    <property type="taxonomic scope" value="Eukaryota"/>
</dbReference>
<feature type="chain" id="PRO_5002715037" description="glucan endo-1,3-beta-D-glucosidase" evidence="8">
    <location>
        <begin position="26"/>
        <end position="400"/>
    </location>
</feature>
<dbReference type="HOGENOM" id="CLU_030276_4_0_1"/>
<dbReference type="GeneID" id="5547323"/>
<evidence type="ECO:0000256" key="6">
    <source>
        <dbReference type="ARBA" id="ARBA00023295"/>
    </source>
</evidence>
<keyword evidence="12" id="KW-1185">Reference proteome</keyword>
<dbReference type="PANTHER" id="PTHR31737">
    <property type="entry name" value="PROTEIN TOS1"/>
    <property type="match status" value="1"/>
</dbReference>
<reference evidence="11 12" key="1">
    <citation type="journal article" date="2007" name="Proc. Natl. Acad. Sci. U.S.A.">
        <title>Independent sorting-out of thousands of duplicated gene pairs in two yeast species descended from a whole-genome duplication.</title>
        <authorList>
            <person name="Scannell D.R."/>
            <person name="Frank A.C."/>
            <person name="Conant G.C."/>
            <person name="Byrne K.P."/>
            <person name="Woolfit M."/>
            <person name="Wolfe K.H."/>
        </authorList>
    </citation>
    <scope>NUCLEOTIDE SEQUENCE [LARGE SCALE GENOMIC DNA]</scope>
    <source>
        <strain evidence="12">ATCC 22028 / DSM 70294 / BCRC 21397 / CBS 2163 / NBRC 10782 / NRRL Y-8283 / UCD 57-17</strain>
    </source>
</reference>
<dbReference type="FunCoup" id="A7TFI3">
    <property type="interactions" value="2"/>
</dbReference>
<dbReference type="PANTHER" id="PTHR31737:SF3">
    <property type="entry name" value="CELL WALL PROTEIN YJL171C"/>
    <property type="match status" value="1"/>
</dbReference>
<dbReference type="Pfam" id="PF10290">
    <property type="entry name" value="YJL171C_Tos1_N"/>
    <property type="match status" value="1"/>
</dbReference>
<comment type="catalytic activity">
    <reaction evidence="1">
        <text>Hydrolysis of (1-&gt;3)-beta-D-glucosidic linkages in (1-&gt;3)-beta-D-glucans.</text>
        <dbReference type="EC" id="3.2.1.39"/>
    </reaction>
</comment>
<organism evidence="12">
    <name type="scientific">Vanderwaltozyma polyspora (strain ATCC 22028 / DSM 70294 / BCRC 21397 / CBS 2163 / NBRC 10782 / NRRL Y-8283 / UCD 57-17)</name>
    <name type="common">Kluyveromyces polysporus</name>
    <dbReference type="NCBI Taxonomy" id="436907"/>
    <lineage>
        <taxon>Eukaryota</taxon>
        <taxon>Fungi</taxon>
        <taxon>Dikarya</taxon>
        <taxon>Ascomycota</taxon>
        <taxon>Saccharomycotina</taxon>
        <taxon>Saccharomycetes</taxon>
        <taxon>Saccharomycetales</taxon>
        <taxon>Saccharomycetaceae</taxon>
        <taxon>Vanderwaltozyma</taxon>
    </lineage>
</organism>
<dbReference type="GO" id="GO:0009277">
    <property type="term" value="C:fungal-type cell wall"/>
    <property type="evidence" value="ECO:0007669"/>
    <property type="project" value="TreeGrafter"/>
</dbReference>
<keyword evidence="4 8" id="KW-0732">Signal</keyword>
<dbReference type="EMBL" id="DS480383">
    <property type="protein sequence ID" value="EDO18997.1"/>
    <property type="molecule type" value="Genomic_DNA"/>
</dbReference>
<feature type="signal peptide" evidence="8">
    <location>
        <begin position="1"/>
        <end position="25"/>
    </location>
</feature>
<evidence type="ECO:0000256" key="4">
    <source>
        <dbReference type="ARBA" id="ARBA00022729"/>
    </source>
</evidence>
<keyword evidence="6" id="KW-0326">Glycosidase</keyword>
<dbReference type="STRING" id="436907.A7TFI3"/>
<dbReference type="GO" id="GO:0071555">
    <property type="term" value="P:cell wall organization"/>
    <property type="evidence" value="ECO:0007669"/>
    <property type="project" value="UniProtKB-KW"/>
</dbReference>
<keyword evidence="7" id="KW-0961">Cell wall biogenesis/degradation</keyword>
<gene>
    <name evidence="11" type="ORF">Kpol_2002p68</name>
</gene>
<evidence type="ECO:0000259" key="9">
    <source>
        <dbReference type="Pfam" id="PF10287"/>
    </source>
</evidence>
<evidence type="ECO:0000256" key="2">
    <source>
        <dbReference type="ARBA" id="ARBA00006055"/>
    </source>
</evidence>
<dbReference type="InParanoid" id="A7TFI3"/>
<feature type="domain" description="Cell wall protein YJL171C/Tos1 C-terminal" evidence="9">
    <location>
        <begin position="110"/>
        <end position="340"/>
    </location>
</feature>
<dbReference type="Pfam" id="PF10287">
    <property type="entry name" value="YJL171C_Tos1_C"/>
    <property type="match status" value="1"/>
</dbReference>
<evidence type="ECO:0000256" key="7">
    <source>
        <dbReference type="ARBA" id="ARBA00023316"/>
    </source>
</evidence>
<protein>
    <recommendedName>
        <fullName evidence="3">glucan endo-1,3-beta-D-glucosidase</fullName>
        <ecNumber evidence="3">3.2.1.39</ecNumber>
    </recommendedName>
</protein>
<dbReference type="Proteomes" id="UP000000267">
    <property type="component" value="Unassembled WGS sequence"/>
</dbReference>
<name>A7TFI3_VANPO</name>
<proteinExistence type="inferred from homology"/>
<dbReference type="OrthoDB" id="118256at2759"/>
<evidence type="ECO:0000256" key="8">
    <source>
        <dbReference type="SAM" id="SignalP"/>
    </source>
</evidence>
<evidence type="ECO:0000256" key="3">
    <source>
        <dbReference type="ARBA" id="ARBA00012780"/>
    </source>
</evidence>
<evidence type="ECO:0000256" key="5">
    <source>
        <dbReference type="ARBA" id="ARBA00022801"/>
    </source>
</evidence>
<dbReference type="PhylomeDB" id="A7TFI3"/>
<dbReference type="GO" id="GO:0042973">
    <property type="term" value="F:glucan endo-1,3-beta-D-glucosidase activity"/>
    <property type="evidence" value="ECO:0007669"/>
    <property type="project" value="UniProtKB-EC"/>
</dbReference>
<evidence type="ECO:0000259" key="10">
    <source>
        <dbReference type="Pfam" id="PF10290"/>
    </source>
</evidence>
<evidence type="ECO:0000313" key="12">
    <source>
        <dbReference type="Proteomes" id="UP000000267"/>
    </source>
</evidence>
<dbReference type="RefSeq" id="XP_001646855.1">
    <property type="nucleotide sequence ID" value="XM_001646805.1"/>
</dbReference>
<accession>A7TFI3</accession>
<dbReference type="OMA" id="WERMAHY"/>
<feature type="domain" description="Cell wall protein YJL171C/Tos1 N-terminal" evidence="10">
    <location>
        <begin position="32"/>
        <end position="96"/>
    </location>
</feature>
<evidence type="ECO:0000313" key="11">
    <source>
        <dbReference type="EMBL" id="EDO18997.1"/>
    </source>
</evidence>
<sequence length="400" mass="43611">MINNTFNRLCMFIAIFLQLVNVNAATSQAYRKISFTNVGFSGTYNPVSKLNNIDKDTCSCEVGSPVSFGGANAPLADYVSVHFRGPLTLKQFAFYSSSSFVININRSSVSWDRMAYYDASSQTSQNITFLTKAGDSSPCLGKALSYASKNGTGYSSASTILEQDNYISSDQEYTIYSNVSCPSSGSSKGCGVYRSGIPAYYGFGGVTKMFLFEFEMPTETQTNSTSFEYYDLPAIWLLNDQIARTSQYPSNTNCSCWSSGCGEFDIFEIMNGTERNNLYSTFHTYQGIADLGTGIQADGHFSRNTTNTMKGGVVFDSNGDVISFLSPDIEFNTTYAAEKVIALVSGIPNSDTYSTQLAVISTSSATATKSKSSGSTLGKVNSFWYYFITAFTAIIHTFMI</sequence>